<keyword evidence="2" id="KW-0732">Signal</keyword>
<dbReference type="AlphaFoldDB" id="A0A9X0D407"/>
<evidence type="ECO:0000256" key="2">
    <source>
        <dbReference type="SAM" id="SignalP"/>
    </source>
</evidence>
<keyword evidence="4" id="KW-1185">Reference proteome</keyword>
<feature type="region of interest" description="Disordered" evidence="1">
    <location>
        <begin position="29"/>
        <end position="54"/>
    </location>
</feature>
<comment type="caution">
    <text evidence="3">The sequence shown here is derived from an EMBL/GenBank/DDBJ whole genome shotgun (WGS) entry which is preliminary data.</text>
</comment>
<organism evidence="3 4">
    <name type="scientific">Desmophyllum pertusum</name>
    <dbReference type="NCBI Taxonomy" id="174260"/>
    <lineage>
        <taxon>Eukaryota</taxon>
        <taxon>Metazoa</taxon>
        <taxon>Cnidaria</taxon>
        <taxon>Anthozoa</taxon>
        <taxon>Hexacorallia</taxon>
        <taxon>Scleractinia</taxon>
        <taxon>Caryophylliina</taxon>
        <taxon>Caryophylliidae</taxon>
        <taxon>Desmophyllum</taxon>
    </lineage>
</organism>
<evidence type="ECO:0000256" key="1">
    <source>
        <dbReference type="SAM" id="MobiDB-lite"/>
    </source>
</evidence>
<reference evidence="3" key="1">
    <citation type="submission" date="2023-01" db="EMBL/GenBank/DDBJ databases">
        <title>Genome assembly of the deep-sea coral Lophelia pertusa.</title>
        <authorList>
            <person name="Herrera S."/>
            <person name="Cordes E."/>
        </authorList>
    </citation>
    <scope>NUCLEOTIDE SEQUENCE</scope>
    <source>
        <strain evidence="3">USNM1676648</strain>
        <tissue evidence="3">Polyp</tissue>
    </source>
</reference>
<feature type="chain" id="PRO_5040764946" evidence="2">
    <location>
        <begin position="24"/>
        <end position="125"/>
    </location>
</feature>
<feature type="signal peptide" evidence="2">
    <location>
        <begin position="1"/>
        <end position="23"/>
    </location>
</feature>
<protein>
    <submittedName>
        <fullName evidence="3">Uncharacterized protein</fullName>
    </submittedName>
</protein>
<accession>A0A9X0D407</accession>
<proteinExistence type="predicted"/>
<name>A0A9X0D407_9CNID</name>
<evidence type="ECO:0000313" key="3">
    <source>
        <dbReference type="EMBL" id="KAJ7384898.1"/>
    </source>
</evidence>
<gene>
    <name evidence="3" type="ORF">OS493_018585</name>
</gene>
<feature type="compositionally biased region" description="Low complexity" evidence="1">
    <location>
        <begin position="30"/>
        <end position="43"/>
    </location>
</feature>
<sequence length="125" mass="13220">MMLRTAQLAFVAVLVLLPCFSYAYYGSEDGGCSKSSSCSSSKPSGGGCQGSGSKPSVVAVRVVVYQEFQVSLGVPVQRDQLVTPVPQGTEALKDPRAIQEAPAQAPMETGNNAFLTIWTKERTMA</sequence>
<dbReference type="EMBL" id="MU825883">
    <property type="protein sequence ID" value="KAJ7384898.1"/>
    <property type="molecule type" value="Genomic_DNA"/>
</dbReference>
<evidence type="ECO:0000313" key="4">
    <source>
        <dbReference type="Proteomes" id="UP001163046"/>
    </source>
</evidence>
<dbReference type="Proteomes" id="UP001163046">
    <property type="component" value="Unassembled WGS sequence"/>
</dbReference>